<evidence type="ECO:0000256" key="1">
    <source>
        <dbReference type="ARBA" id="ARBA00009550"/>
    </source>
</evidence>
<feature type="compositionally biased region" description="Basic and acidic residues" evidence="3">
    <location>
        <begin position="597"/>
        <end position="607"/>
    </location>
</feature>
<feature type="compositionally biased region" description="Polar residues" evidence="3">
    <location>
        <begin position="259"/>
        <end position="269"/>
    </location>
</feature>
<feature type="compositionally biased region" description="Basic and acidic residues" evidence="3">
    <location>
        <begin position="216"/>
        <end position="230"/>
    </location>
</feature>
<reference evidence="4" key="1">
    <citation type="submission" date="2022-11" db="EMBL/GenBank/DDBJ databases">
        <title>Centuries of genome instability and evolution in soft-shell clam transmissible cancer (bioRxiv).</title>
        <authorList>
            <person name="Hart S.F.M."/>
            <person name="Yonemitsu M.A."/>
            <person name="Giersch R.M."/>
            <person name="Beal B.F."/>
            <person name="Arriagada G."/>
            <person name="Davis B.W."/>
            <person name="Ostrander E.A."/>
            <person name="Goff S.P."/>
            <person name="Metzger M.J."/>
        </authorList>
    </citation>
    <scope>NUCLEOTIDE SEQUENCE</scope>
    <source>
        <strain evidence="4">MELC-2E11</strain>
        <tissue evidence="4">Siphon/mantle</tissue>
    </source>
</reference>
<feature type="region of interest" description="Disordered" evidence="3">
    <location>
        <begin position="52"/>
        <end position="72"/>
    </location>
</feature>
<keyword evidence="5" id="KW-1185">Reference proteome</keyword>
<feature type="compositionally biased region" description="Polar residues" evidence="3">
    <location>
        <begin position="365"/>
        <end position="375"/>
    </location>
</feature>
<accession>A0ABY7EDY0</accession>
<dbReference type="Proteomes" id="UP001164746">
    <property type="component" value="Chromosome 6"/>
</dbReference>
<protein>
    <submittedName>
        <fullName evidence="4">TXLuncharacterized</fullName>
    </submittedName>
</protein>
<feature type="compositionally biased region" description="Basic and acidic residues" evidence="3">
    <location>
        <begin position="376"/>
        <end position="407"/>
    </location>
</feature>
<feature type="region of interest" description="Disordered" evidence="3">
    <location>
        <begin position="216"/>
        <end position="326"/>
    </location>
</feature>
<feature type="coiled-coil region" evidence="2">
    <location>
        <begin position="499"/>
        <end position="526"/>
    </location>
</feature>
<gene>
    <name evidence="4" type="ORF">MAR_017213</name>
</gene>
<feature type="compositionally biased region" description="Polar residues" evidence="3">
    <location>
        <begin position="52"/>
        <end position="68"/>
    </location>
</feature>
<feature type="region of interest" description="Disordered" evidence="3">
    <location>
        <begin position="589"/>
        <end position="701"/>
    </location>
</feature>
<name>A0ABY7EDY0_MYAAR</name>
<feature type="compositionally biased region" description="Polar residues" evidence="3">
    <location>
        <begin position="659"/>
        <end position="685"/>
    </location>
</feature>
<evidence type="ECO:0000256" key="2">
    <source>
        <dbReference type="SAM" id="Coils"/>
    </source>
</evidence>
<feature type="compositionally biased region" description="Basic and acidic residues" evidence="3">
    <location>
        <begin position="288"/>
        <end position="312"/>
    </location>
</feature>
<feature type="region of interest" description="Disordered" evidence="3">
    <location>
        <begin position="365"/>
        <end position="423"/>
    </location>
</feature>
<dbReference type="EMBL" id="CP111017">
    <property type="protein sequence ID" value="WAR07255.1"/>
    <property type="molecule type" value="Genomic_DNA"/>
</dbReference>
<sequence length="701" mass="77934">MLRWLGSCKVCCCEKDVRDVDGQKPIMAASQISTDTLESTQEMNMETVATEQPQAIPSPAPQGSNKASVSVGKGLSSDSFSLESLQDDDLGTSVDNLIDLQSSQGVQPDPSAGTSLSNSDCGLGVKALSDEACAPLASPEISRDKSKMIDEIVETVIDSEVKVDELAKLAAQIDDFDPCAMLKKSEVKVTETEVKFTEDLDINDEKLIDELIKDNDKKDLSGSKNDREATPENENEGGNKSNEKQSSSKSEQEENGEKTNGSMSASTESDGFEEGSPVNGEGGVGQEKVPEPMPKKTVKEERVIEQKPENRSPTKTSKSKRKEDKGIEHILKALSSLQSTEEKLAALCKKYADLHEDHRILQSSYKQTQRKLTVTSREKDQLQTEHTKAQESLQRAKEEDEKRKEISQKFQTQMQENHERNKQLREENFELANKLKKFIEQSEAREQQVSKVIQHRELEQKLADAKLEQASAILMEEQGRSQKEKELILLQSTEYLKKLQLKDQELQMYKERYDEFQSTIKKSEEMFSKFKTEMDKMGKRCKKLEKDGAQWKTKWEGGNRALLEMAEEVSKLESLCRAMQAERQARKLLETEQMADEMSKLGLKPEEMSATNDAPVMETEGAEIGGSSSPTEGAGDLSVNSASEQTGTTVIKQEPLAPDSSQSEASSEGNGQSENQNLEANSPSQSEDKQAPEPSQSNEES</sequence>
<dbReference type="PANTHER" id="PTHR16127:SF13">
    <property type="entry name" value="GH01188P"/>
    <property type="match status" value="1"/>
</dbReference>
<organism evidence="4 5">
    <name type="scientific">Mya arenaria</name>
    <name type="common">Soft-shell clam</name>
    <dbReference type="NCBI Taxonomy" id="6604"/>
    <lineage>
        <taxon>Eukaryota</taxon>
        <taxon>Metazoa</taxon>
        <taxon>Spiralia</taxon>
        <taxon>Lophotrochozoa</taxon>
        <taxon>Mollusca</taxon>
        <taxon>Bivalvia</taxon>
        <taxon>Autobranchia</taxon>
        <taxon>Heteroconchia</taxon>
        <taxon>Euheterodonta</taxon>
        <taxon>Imparidentia</taxon>
        <taxon>Neoheterodontei</taxon>
        <taxon>Myida</taxon>
        <taxon>Myoidea</taxon>
        <taxon>Myidae</taxon>
        <taxon>Mya</taxon>
    </lineage>
</organism>
<evidence type="ECO:0000313" key="4">
    <source>
        <dbReference type="EMBL" id="WAR07255.1"/>
    </source>
</evidence>
<evidence type="ECO:0000256" key="3">
    <source>
        <dbReference type="SAM" id="MobiDB-lite"/>
    </source>
</evidence>
<evidence type="ECO:0000313" key="5">
    <source>
        <dbReference type="Proteomes" id="UP001164746"/>
    </source>
</evidence>
<feature type="compositionally biased region" description="Polar residues" evidence="3">
    <location>
        <begin position="638"/>
        <end position="651"/>
    </location>
</feature>
<proteinExistence type="inferred from homology"/>
<dbReference type="Pfam" id="PF09728">
    <property type="entry name" value="Taxilin"/>
    <property type="match status" value="1"/>
</dbReference>
<feature type="compositionally biased region" description="Low complexity" evidence="3">
    <location>
        <begin position="236"/>
        <end position="249"/>
    </location>
</feature>
<dbReference type="InterPro" id="IPR026183">
    <property type="entry name" value="Taxilin_fam"/>
</dbReference>
<comment type="similarity">
    <text evidence="1">Belongs to the taxilin family.</text>
</comment>
<keyword evidence="2" id="KW-0175">Coiled coil</keyword>
<dbReference type="PANTHER" id="PTHR16127">
    <property type="entry name" value="TAXILIN"/>
    <property type="match status" value="1"/>
</dbReference>